<evidence type="ECO:0000256" key="2">
    <source>
        <dbReference type="ARBA" id="ARBA00023125"/>
    </source>
</evidence>
<dbReference type="Gene3D" id="1.10.10.10">
    <property type="entry name" value="Winged helix-like DNA-binding domain superfamily/Winged helix DNA-binding domain"/>
    <property type="match status" value="1"/>
</dbReference>
<organism evidence="6 7">
    <name type="scientific">Bifidobacterium callitrichos</name>
    <dbReference type="NCBI Taxonomy" id="762209"/>
    <lineage>
        <taxon>Bacteria</taxon>
        <taxon>Bacillati</taxon>
        <taxon>Actinomycetota</taxon>
        <taxon>Actinomycetes</taxon>
        <taxon>Bifidobacteriales</taxon>
        <taxon>Bifidobacteriaceae</taxon>
        <taxon>Bifidobacterium</taxon>
    </lineage>
</organism>
<dbReference type="InterPro" id="IPR000792">
    <property type="entry name" value="Tscrpt_reg_LuxR_C"/>
</dbReference>
<protein>
    <submittedName>
        <fullName evidence="6">Response regulator transcription factor</fullName>
    </submittedName>
</protein>
<dbReference type="Pfam" id="PF00196">
    <property type="entry name" value="GerE"/>
    <property type="match status" value="1"/>
</dbReference>
<reference evidence="6 7" key="1">
    <citation type="journal article" date="2019" name="Syst. Appl. Microbiol.">
        <title>Characterization of Bifidobacterium species in feaces of the Egyptian fruit bat: Description of B. vespertilionis sp. nov. and B. rousetti sp. nov.</title>
        <authorList>
            <person name="Modesto M."/>
            <person name="Satti M."/>
            <person name="Watanabe K."/>
            <person name="Puglisi E."/>
            <person name="Morelli L."/>
            <person name="Huang C.-H."/>
            <person name="Liou J.-S."/>
            <person name="Miyashita M."/>
            <person name="Tamura T."/>
            <person name="Saito S."/>
            <person name="Mori K."/>
            <person name="Huang L."/>
            <person name="Sciavilla P."/>
            <person name="Sandri C."/>
            <person name="Spiezio C."/>
            <person name="Vitali F."/>
            <person name="Cavalieri D."/>
            <person name="Perpetuini G."/>
            <person name="Tofalo R."/>
            <person name="Bonetti A."/>
            <person name="Arita M."/>
            <person name="Mattarelli P."/>
        </authorList>
    </citation>
    <scope>NUCLEOTIDE SEQUENCE [LARGE SCALE GENOMIC DNA]</scope>
    <source>
        <strain evidence="6 7">RST27</strain>
    </source>
</reference>
<dbReference type="AlphaFoldDB" id="A0A5M9Z9L2"/>
<dbReference type="SMART" id="SM00421">
    <property type="entry name" value="HTH_LUXR"/>
    <property type="match status" value="1"/>
</dbReference>
<dbReference type="RefSeq" id="WP_043167586.1">
    <property type="nucleotide sequence ID" value="NZ_RZJP01000005.1"/>
</dbReference>
<dbReference type="CDD" id="cd17535">
    <property type="entry name" value="REC_NarL-like"/>
    <property type="match status" value="1"/>
</dbReference>
<accession>A0A5M9Z9L2</accession>
<dbReference type="PRINTS" id="PR00038">
    <property type="entry name" value="HTHLUXR"/>
</dbReference>
<dbReference type="Pfam" id="PF00072">
    <property type="entry name" value="Response_reg"/>
    <property type="match status" value="1"/>
</dbReference>
<dbReference type="PANTHER" id="PTHR43214">
    <property type="entry name" value="TWO-COMPONENT RESPONSE REGULATOR"/>
    <property type="match status" value="1"/>
</dbReference>
<evidence type="ECO:0000313" key="6">
    <source>
        <dbReference type="EMBL" id="KAA8815175.1"/>
    </source>
</evidence>
<dbReference type="SUPFAM" id="SSF46894">
    <property type="entry name" value="C-terminal effector domain of the bipartite response regulators"/>
    <property type="match status" value="1"/>
</dbReference>
<dbReference type="GO" id="GO:0003677">
    <property type="term" value="F:DNA binding"/>
    <property type="evidence" value="ECO:0007669"/>
    <property type="project" value="UniProtKB-KW"/>
</dbReference>
<dbReference type="Proteomes" id="UP000326060">
    <property type="component" value="Unassembled WGS sequence"/>
</dbReference>
<sequence length="228" mass="24898">MDRSSASHGKGRQRIVIAIVDNDRMALMALSALLTREGFTIRWTAQLGAAAIQRCIRADDRPDVLLVDMALADMTGVDVCRTVRRWTPSMTMIGVTAYDPDVYCDAAMAAGARQVISKDDIAGIARAIRDAAPAGDPRPFTDADAVVGITIPSEPSDPEPEPERSFALSRQQTDIMRLYADGHSTEQVADALGISKGTVFAQVARVREKLHARDRNEAVALCRRYLRM</sequence>
<dbReference type="CDD" id="cd06170">
    <property type="entry name" value="LuxR_C_like"/>
    <property type="match status" value="1"/>
</dbReference>
<dbReference type="SMART" id="SM00448">
    <property type="entry name" value="REC"/>
    <property type="match status" value="1"/>
</dbReference>
<dbReference type="PROSITE" id="PS00622">
    <property type="entry name" value="HTH_LUXR_1"/>
    <property type="match status" value="1"/>
</dbReference>
<dbReference type="SUPFAM" id="SSF52172">
    <property type="entry name" value="CheY-like"/>
    <property type="match status" value="1"/>
</dbReference>
<dbReference type="Gene3D" id="3.40.50.2300">
    <property type="match status" value="1"/>
</dbReference>
<name>A0A5M9Z9L2_9BIFI</name>
<evidence type="ECO:0000259" key="4">
    <source>
        <dbReference type="PROSITE" id="PS50043"/>
    </source>
</evidence>
<dbReference type="InterPro" id="IPR001789">
    <property type="entry name" value="Sig_transdc_resp-reg_receiver"/>
</dbReference>
<gene>
    <name evidence="6" type="ORF">EMB92_11015</name>
</gene>
<feature type="modified residue" description="4-aspartylphosphate" evidence="3">
    <location>
        <position position="68"/>
    </location>
</feature>
<dbReference type="InterPro" id="IPR011006">
    <property type="entry name" value="CheY-like_superfamily"/>
</dbReference>
<dbReference type="PANTHER" id="PTHR43214:SF44">
    <property type="entry name" value="TWO-COMPONENT RESPONSE REGULATOR"/>
    <property type="match status" value="1"/>
</dbReference>
<proteinExistence type="predicted"/>
<dbReference type="EMBL" id="RZJP01000005">
    <property type="protein sequence ID" value="KAA8815175.1"/>
    <property type="molecule type" value="Genomic_DNA"/>
</dbReference>
<dbReference type="GO" id="GO:0006355">
    <property type="term" value="P:regulation of DNA-templated transcription"/>
    <property type="evidence" value="ECO:0007669"/>
    <property type="project" value="InterPro"/>
</dbReference>
<dbReference type="PROSITE" id="PS50110">
    <property type="entry name" value="RESPONSE_REGULATORY"/>
    <property type="match status" value="1"/>
</dbReference>
<evidence type="ECO:0000256" key="3">
    <source>
        <dbReference type="PROSITE-ProRule" id="PRU00169"/>
    </source>
</evidence>
<evidence type="ECO:0000256" key="1">
    <source>
        <dbReference type="ARBA" id="ARBA00022553"/>
    </source>
</evidence>
<keyword evidence="1 3" id="KW-0597">Phosphoprotein</keyword>
<evidence type="ECO:0000313" key="7">
    <source>
        <dbReference type="Proteomes" id="UP000326060"/>
    </source>
</evidence>
<dbReference type="InterPro" id="IPR039420">
    <property type="entry name" value="WalR-like"/>
</dbReference>
<dbReference type="InterPro" id="IPR058245">
    <property type="entry name" value="NreC/VraR/RcsB-like_REC"/>
</dbReference>
<feature type="domain" description="HTH luxR-type" evidence="4">
    <location>
        <begin position="161"/>
        <end position="226"/>
    </location>
</feature>
<feature type="domain" description="Response regulatory" evidence="5">
    <location>
        <begin position="16"/>
        <end position="133"/>
    </location>
</feature>
<dbReference type="InterPro" id="IPR036388">
    <property type="entry name" value="WH-like_DNA-bd_sf"/>
</dbReference>
<dbReference type="GO" id="GO:0000160">
    <property type="term" value="P:phosphorelay signal transduction system"/>
    <property type="evidence" value="ECO:0007669"/>
    <property type="project" value="InterPro"/>
</dbReference>
<dbReference type="PROSITE" id="PS50043">
    <property type="entry name" value="HTH_LUXR_2"/>
    <property type="match status" value="1"/>
</dbReference>
<dbReference type="InterPro" id="IPR016032">
    <property type="entry name" value="Sig_transdc_resp-reg_C-effctor"/>
</dbReference>
<keyword evidence="2" id="KW-0238">DNA-binding</keyword>
<comment type="caution">
    <text evidence="6">The sequence shown here is derived from an EMBL/GenBank/DDBJ whole genome shotgun (WGS) entry which is preliminary data.</text>
</comment>
<evidence type="ECO:0000259" key="5">
    <source>
        <dbReference type="PROSITE" id="PS50110"/>
    </source>
</evidence>